<protein>
    <submittedName>
        <fullName evidence="6">Phosphatidylserine decarboxylase</fullName>
        <ecNumber evidence="6">4.1.1.65</ecNumber>
    </submittedName>
</protein>
<evidence type="ECO:0000256" key="1">
    <source>
        <dbReference type="ARBA" id="ARBA00022793"/>
    </source>
</evidence>
<dbReference type="Proteomes" id="UP001229244">
    <property type="component" value="Unassembled WGS sequence"/>
</dbReference>
<comment type="caution">
    <text evidence="6">The sequence shown here is derived from an EMBL/GenBank/DDBJ whole genome shotgun (WGS) entry which is preliminary data.</text>
</comment>
<dbReference type="GO" id="GO:0008654">
    <property type="term" value="P:phospholipid biosynthetic process"/>
    <property type="evidence" value="ECO:0007669"/>
    <property type="project" value="InterPro"/>
</dbReference>
<feature type="chain" id="PRO_5042219865" evidence="5">
    <location>
        <begin position="24"/>
        <end position="468"/>
    </location>
</feature>
<dbReference type="GO" id="GO:0004609">
    <property type="term" value="F:phosphatidylserine decarboxylase activity"/>
    <property type="evidence" value="ECO:0007669"/>
    <property type="project" value="UniProtKB-EC"/>
</dbReference>
<accession>A0AAE3VLS2</accession>
<keyword evidence="1" id="KW-0210">Decarboxylase</keyword>
<dbReference type="AlphaFoldDB" id="A0AAE3VLS2"/>
<evidence type="ECO:0000313" key="7">
    <source>
        <dbReference type="Proteomes" id="UP001229244"/>
    </source>
</evidence>
<evidence type="ECO:0000256" key="2">
    <source>
        <dbReference type="ARBA" id="ARBA00023145"/>
    </source>
</evidence>
<gene>
    <name evidence="6" type="ORF">J2S73_000517</name>
</gene>
<dbReference type="PANTHER" id="PTHR10067:SF13">
    <property type="entry name" value="PHOSPHATIDYLSERINE DECARBOXYLASE"/>
    <property type="match status" value="1"/>
</dbReference>
<dbReference type="EC" id="4.1.1.65" evidence="6"/>
<keyword evidence="3 6" id="KW-0456">Lyase</keyword>
<dbReference type="EMBL" id="JAUSUL010000001">
    <property type="protein sequence ID" value="MDQ0314080.1"/>
    <property type="molecule type" value="Genomic_DNA"/>
</dbReference>
<feature type="signal peptide" evidence="5">
    <location>
        <begin position="1"/>
        <end position="23"/>
    </location>
</feature>
<keyword evidence="7" id="KW-1185">Reference proteome</keyword>
<organism evidence="6 7">
    <name type="scientific">Amorphus orientalis</name>
    <dbReference type="NCBI Taxonomy" id="649198"/>
    <lineage>
        <taxon>Bacteria</taxon>
        <taxon>Pseudomonadati</taxon>
        <taxon>Pseudomonadota</taxon>
        <taxon>Alphaproteobacteria</taxon>
        <taxon>Hyphomicrobiales</taxon>
        <taxon>Amorphaceae</taxon>
        <taxon>Amorphus</taxon>
    </lineage>
</organism>
<sequence>MGWCVRAAGVVSILAASTGLALANDSPCQSSLDYLSQQYDSDAATRAAFDAVYEGLQPLPPGYAYGGSTDNPWTSAGSGEGLAKAVGAFYREVCTLVPQIVGTNDNALDSIQYFAWLYFRNEAGIRMVKGIDPTDPDRPLDTLKTFLIRFGDDYKAFMNSPASTGPVADWVADPRLEIEDYEFQKADQYKSWNAFFARALKGSSSEGYPARPVTMPDRDYVIVSPTDCIMNPLVQAVKLDPGPVTRKLVDNPLQLDTVLDVKGIPISVTDLLADAPEDLKAKFAGATGLSCVLMPNTYHHFHSPVDGVIRYAEIVEAGSPGAYGTYGYSDWPNWVPLSGNVGRPGTDFSQFQGFQRGVVVIEVEYANLPGKTPETLTGYVASIPVGLDTVGSVVFDATVTEGARVTKGVTRFGNFLFGGSLNILLFSPIEGTDGAPMVSPAVQTRMGNQIAIMNTPYPAPKTPWTPDD</sequence>
<evidence type="ECO:0000256" key="5">
    <source>
        <dbReference type="SAM" id="SignalP"/>
    </source>
</evidence>
<evidence type="ECO:0000256" key="4">
    <source>
        <dbReference type="ARBA" id="ARBA00023317"/>
    </source>
</evidence>
<evidence type="ECO:0000256" key="3">
    <source>
        <dbReference type="ARBA" id="ARBA00023239"/>
    </source>
</evidence>
<dbReference type="PANTHER" id="PTHR10067">
    <property type="entry name" value="PHOSPHATIDYLSERINE DECARBOXYLASE"/>
    <property type="match status" value="1"/>
</dbReference>
<evidence type="ECO:0000313" key="6">
    <source>
        <dbReference type="EMBL" id="MDQ0314080.1"/>
    </source>
</evidence>
<proteinExistence type="predicted"/>
<keyword evidence="4" id="KW-0670">Pyruvate</keyword>
<keyword evidence="2" id="KW-0865">Zymogen</keyword>
<name>A0AAE3VLS2_9HYPH</name>
<reference evidence="6" key="1">
    <citation type="submission" date="2023-07" db="EMBL/GenBank/DDBJ databases">
        <title>Genomic Encyclopedia of Type Strains, Phase IV (KMG-IV): sequencing the most valuable type-strain genomes for metagenomic binning, comparative biology and taxonomic classification.</title>
        <authorList>
            <person name="Goeker M."/>
        </authorList>
    </citation>
    <scope>NUCLEOTIDE SEQUENCE</scope>
    <source>
        <strain evidence="6">DSM 21202</strain>
    </source>
</reference>
<dbReference type="RefSeq" id="WP_306883865.1">
    <property type="nucleotide sequence ID" value="NZ_JAUSUL010000001.1"/>
</dbReference>
<dbReference type="InterPro" id="IPR003817">
    <property type="entry name" value="PS_Dcarbxylase"/>
</dbReference>
<dbReference type="Pfam" id="PF02666">
    <property type="entry name" value="PS_Dcarbxylase"/>
    <property type="match status" value="1"/>
</dbReference>
<keyword evidence="5" id="KW-0732">Signal</keyword>